<proteinExistence type="predicted"/>
<keyword evidence="2" id="KW-1185">Reference proteome</keyword>
<comment type="caution">
    <text evidence="1">The sequence shown here is derived from an EMBL/GenBank/DDBJ whole genome shotgun (WGS) entry which is preliminary data.</text>
</comment>
<gene>
    <name evidence="1" type="ORF">ACCO45_006144</name>
</gene>
<organism evidence="1 2">
    <name type="scientific">Purpureocillium lilacinum</name>
    <name type="common">Paecilomyces lilacinus</name>
    <dbReference type="NCBI Taxonomy" id="33203"/>
    <lineage>
        <taxon>Eukaryota</taxon>
        <taxon>Fungi</taxon>
        <taxon>Dikarya</taxon>
        <taxon>Ascomycota</taxon>
        <taxon>Pezizomycotina</taxon>
        <taxon>Sordariomycetes</taxon>
        <taxon>Hypocreomycetidae</taxon>
        <taxon>Hypocreales</taxon>
        <taxon>Ophiocordycipitaceae</taxon>
        <taxon>Purpureocillium</taxon>
    </lineage>
</organism>
<reference evidence="1" key="1">
    <citation type="submission" date="2024-12" db="EMBL/GenBank/DDBJ databases">
        <title>Comparative genomics and development of molecular markers within Purpureocillium lilacinum and among Purpureocillium species.</title>
        <authorList>
            <person name="Yeh Z.-Y."/>
            <person name="Ni N.-T."/>
            <person name="Lo P.-H."/>
            <person name="Mushyakhwo K."/>
            <person name="Lin C.-F."/>
            <person name="Nai Y.-S."/>
        </authorList>
    </citation>
    <scope>NUCLEOTIDE SEQUENCE</scope>
    <source>
        <strain evidence="1">NCHU-NPUST-175</strain>
    </source>
</reference>
<dbReference type="Proteomes" id="UP001638806">
    <property type="component" value="Unassembled WGS sequence"/>
</dbReference>
<evidence type="ECO:0000313" key="2">
    <source>
        <dbReference type="Proteomes" id="UP001638806"/>
    </source>
</evidence>
<accession>A0ACC4DXD9</accession>
<protein>
    <submittedName>
        <fullName evidence="1">Uncharacterized protein</fullName>
    </submittedName>
</protein>
<sequence>MKSIAVFPASGALGTSTYTHLIAQLPPPPPSSALASSASASPRVTLISRFPEKVPRELLGTGERSPGTHPRRFVRVPPETLRSAFAGHDVLFLISYPSHAHALRTRLQLPVVDAARAAGVRHVFYSSLAFAGNSPSSASSLSSAAAGHDQTSRGGGEGVGATTLAEVMRAHLDTEAYLARLAREDPSFTYTVVREGLYSESYPIYTAFFDVQRHARMYAGGGGGGGGGDGDGDGTAVPRHEILIPHDGSGPGISWVKRDELGEATARLIAWYAAAAAASGQAHRPFPYVNKTVTLTGPRVYSLAETARVLSRAAARGGFSSSPSKDKDDGDAYVDEDSVRIREVSVDEYVAQPQVKAAFGGDEVLARSWATAWDAIRAGETALVDGTLREVLGREPEAFEVTIRDIVAAR</sequence>
<dbReference type="EMBL" id="JBGNUJ010000004">
    <property type="protein sequence ID" value="KAL3961027.1"/>
    <property type="molecule type" value="Genomic_DNA"/>
</dbReference>
<evidence type="ECO:0000313" key="1">
    <source>
        <dbReference type="EMBL" id="KAL3961027.1"/>
    </source>
</evidence>
<name>A0ACC4DXD9_PURLI</name>